<dbReference type="PROSITE" id="PS00211">
    <property type="entry name" value="ABC_TRANSPORTER_1"/>
    <property type="match status" value="1"/>
</dbReference>
<evidence type="ECO:0000256" key="2">
    <source>
        <dbReference type="ARBA" id="ARBA00005417"/>
    </source>
</evidence>
<dbReference type="OrthoDB" id="9802264at2"/>
<comment type="subcellular location">
    <subcellularLocation>
        <location evidence="1">Cell inner membrane</location>
        <topology evidence="1">Peripheral membrane protein</topology>
    </subcellularLocation>
</comment>
<protein>
    <submittedName>
        <fullName evidence="7">ABC transporter ATP-binding protein</fullName>
    </submittedName>
</protein>
<organism evidence="7 8">
    <name type="scientific">Paracoccus suum</name>
    <dbReference type="NCBI Taxonomy" id="2259340"/>
    <lineage>
        <taxon>Bacteria</taxon>
        <taxon>Pseudomonadati</taxon>
        <taxon>Pseudomonadota</taxon>
        <taxon>Alphaproteobacteria</taxon>
        <taxon>Rhodobacterales</taxon>
        <taxon>Paracoccaceae</taxon>
        <taxon>Paracoccus</taxon>
    </lineage>
</organism>
<sequence>MSVGSASTLSVEGLSVDYALARAGLFKRHSVRAVSDVSFDVAPGETLGLVGESGSGKTTVGRAVLRRIPAAEGRIRFQGQDITRLTGEPLRRLRAHMQLVLQDPYTSLNPRMRVADILAEPLIVHGLVRSTAEAAPRIRELLDRVGLPSDAAERYPHSYSGGQRQRIGIARALALNPRLIVADEPVSALDVSVRAQVVNLMQDLQRDLGISYLFIAHDLSVVRHISHRVAIMYAGRIVEIAPREAIYQSPIHPYTVSLLSAVPVANPRLQRARTRIVNPGEPVDIARPPAGCRFHPRCPLATEQCRIEAPPLERKTPDHLAACWNRNGP</sequence>
<keyword evidence="4" id="KW-0547">Nucleotide-binding</keyword>
<evidence type="ECO:0000313" key="8">
    <source>
        <dbReference type="Proteomes" id="UP000252023"/>
    </source>
</evidence>
<name>A0A344PPJ5_9RHOB</name>
<dbReference type="PROSITE" id="PS50893">
    <property type="entry name" value="ABC_TRANSPORTER_2"/>
    <property type="match status" value="1"/>
</dbReference>
<evidence type="ECO:0000313" key="7">
    <source>
        <dbReference type="EMBL" id="AXC51300.1"/>
    </source>
</evidence>
<dbReference type="EMBL" id="CP030918">
    <property type="protein sequence ID" value="AXC51300.1"/>
    <property type="molecule type" value="Genomic_DNA"/>
</dbReference>
<dbReference type="Pfam" id="PF08352">
    <property type="entry name" value="oligo_HPY"/>
    <property type="match status" value="1"/>
</dbReference>
<feature type="domain" description="ABC transporter" evidence="6">
    <location>
        <begin position="11"/>
        <end position="259"/>
    </location>
</feature>
<dbReference type="NCBIfam" id="TIGR01727">
    <property type="entry name" value="oligo_HPY"/>
    <property type="match status" value="1"/>
</dbReference>
<dbReference type="InterPro" id="IPR003593">
    <property type="entry name" value="AAA+_ATPase"/>
</dbReference>
<dbReference type="InterPro" id="IPR027417">
    <property type="entry name" value="P-loop_NTPase"/>
</dbReference>
<comment type="similarity">
    <text evidence="2">Belongs to the ABC transporter superfamily.</text>
</comment>
<dbReference type="GO" id="GO:0055085">
    <property type="term" value="P:transmembrane transport"/>
    <property type="evidence" value="ECO:0007669"/>
    <property type="project" value="UniProtKB-ARBA"/>
</dbReference>
<dbReference type="CDD" id="cd03257">
    <property type="entry name" value="ABC_NikE_OppD_transporters"/>
    <property type="match status" value="1"/>
</dbReference>
<dbReference type="SMART" id="SM00382">
    <property type="entry name" value="AAA"/>
    <property type="match status" value="1"/>
</dbReference>
<dbReference type="FunFam" id="3.40.50.300:FF:000016">
    <property type="entry name" value="Oligopeptide ABC transporter ATP-binding component"/>
    <property type="match status" value="1"/>
</dbReference>
<evidence type="ECO:0000256" key="5">
    <source>
        <dbReference type="ARBA" id="ARBA00022840"/>
    </source>
</evidence>
<dbReference type="PANTHER" id="PTHR43776">
    <property type="entry name" value="TRANSPORT ATP-BINDING PROTEIN"/>
    <property type="match status" value="1"/>
</dbReference>
<dbReference type="RefSeq" id="WP_114077586.1">
    <property type="nucleotide sequence ID" value="NZ_CP030918.1"/>
</dbReference>
<dbReference type="InterPro" id="IPR050319">
    <property type="entry name" value="ABC_transp_ATP-bind"/>
</dbReference>
<dbReference type="GO" id="GO:0005886">
    <property type="term" value="C:plasma membrane"/>
    <property type="evidence" value="ECO:0007669"/>
    <property type="project" value="UniProtKB-SubCell"/>
</dbReference>
<dbReference type="GO" id="GO:0005524">
    <property type="term" value="F:ATP binding"/>
    <property type="evidence" value="ECO:0007669"/>
    <property type="project" value="UniProtKB-KW"/>
</dbReference>
<keyword evidence="8" id="KW-1185">Reference proteome</keyword>
<dbReference type="AlphaFoldDB" id="A0A344PPJ5"/>
<dbReference type="InterPro" id="IPR003439">
    <property type="entry name" value="ABC_transporter-like_ATP-bd"/>
</dbReference>
<reference evidence="8" key="1">
    <citation type="submission" date="2018-07" db="EMBL/GenBank/DDBJ databases">
        <title>Genome sequencing of Paracoccus sp. SC2-6.</title>
        <authorList>
            <person name="Heo J."/>
            <person name="Kim S.-J."/>
            <person name="Kwon S.-W."/>
        </authorList>
    </citation>
    <scope>NUCLEOTIDE SEQUENCE [LARGE SCALE GENOMIC DNA]</scope>
    <source>
        <strain evidence="8">SC2-6</strain>
    </source>
</reference>
<keyword evidence="5 7" id="KW-0067">ATP-binding</keyword>
<dbReference type="Gene3D" id="3.40.50.300">
    <property type="entry name" value="P-loop containing nucleotide triphosphate hydrolases"/>
    <property type="match status" value="1"/>
</dbReference>
<dbReference type="KEGG" id="pars:DRW48_13935"/>
<evidence type="ECO:0000256" key="1">
    <source>
        <dbReference type="ARBA" id="ARBA00004417"/>
    </source>
</evidence>
<evidence type="ECO:0000256" key="3">
    <source>
        <dbReference type="ARBA" id="ARBA00022448"/>
    </source>
</evidence>
<dbReference type="GO" id="GO:0015833">
    <property type="term" value="P:peptide transport"/>
    <property type="evidence" value="ECO:0007669"/>
    <property type="project" value="InterPro"/>
</dbReference>
<dbReference type="InterPro" id="IPR013563">
    <property type="entry name" value="Oligopep_ABC_C"/>
</dbReference>
<dbReference type="InterPro" id="IPR017871">
    <property type="entry name" value="ABC_transporter-like_CS"/>
</dbReference>
<evidence type="ECO:0000259" key="6">
    <source>
        <dbReference type="PROSITE" id="PS50893"/>
    </source>
</evidence>
<dbReference type="GO" id="GO:0016887">
    <property type="term" value="F:ATP hydrolysis activity"/>
    <property type="evidence" value="ECO:0007669"/>
    <property type="project" value="InterPro"/>
</dbReference>
<proteinExistence type="inferred from homology"/>
<gene>
    <name evidence="7" type="ORF">DRW48_13935</name>
</gene>
<accession>A0A344PPJ5</accession>
<dbReference type="Pfam" id="PF00005">
    <property type="entry name" value="ABC_tran"/>
    <property type="match status" value="1"/>
</dbReference>
<dbReference type="Proteomes" id="UP000252023">
    <property type="component" value="Chromosome"/>
</dbReference>
<dbReference type="SUPFAM" id="SSF52540">
    <property type="entry name" value="P-loop containing nucleoside triphosphate hydrolases"/>
    <property type="match status" value="1"/>
</dbReference>
<evidence type="ECO:0000256" key="4">
    <source>
        <dbReference type="ARBA" id="ARBA00022741"/>
    </source>
</evidence>
<keyword evidence="3" id="KW-0813">Transport</keyword>
<dbReference type="PANTHER" id="PTHR43776:SF7">
    <property type="entry name" value="D,D-DIPEPTIDE TRANSPORT ATP-BINDING PROTEIN DDPF-RELATED"/>
    <property type="match status" value="1"/>
</dbReference>